<protein>
    <submittedName>
        <fullName evidence="1">Uncharacterized protein</fullName>
    </submittedName>
</protein>
<accession>A0ACC3TNA2</accession>
<sequence length="537" mass="58805">MPVTRSASANFGSSQTAVATPIELTTPKSKGRLKKAKAVKRTSLVESLSIGNLSQPRIDPVVENKSVTTDSEPPSICVENRVTTSVIDVALPNASEEIVKPRSYDKGCDSDDSFEKSIVWSAKKAKHRKTVVLINKQGKPPKGNDTKITYSPVLASILAKGLDLSESWTIESEKPMHITKRTPAVLCSQLDASTTKASSAQSIKLEVHQNGRIRRSERDDSFRKELKKEHATPAGTTPSNITKQLRQQRRAENTTSQQRENVLENKAQMTVASETRKSNFRSPGKTTAPVPFSFATDARLKSERKVSASYSHSMTENDSVFSIVSTSVPTHPTLQKKRSALLEREKVVKKSLSNLSLRSQYSGKFDMNDHSNRPQSSSRNIPTEATSAAENKVRLPGTKPASSTASLTNASKGVRKSLFTSLSFHRSKRDLSKTATDSAMSDTRRGIVSIIPSTSGATVKEEPVVTERSIANSSTESISCQVSLANGMQALTQPIQETITPTRQMTEVEKLRLAASEQGKRTVELWAMRQQQELPAR</sequence>
<dbReference type="EMBL" id="MU970083">
    <property type="protein sequence ID" value="KAK9322140.1"/>
    <property type="molecule type" value="Genomic_DNA"/>
</dbReference>
<gene>
    <name evidence="1" type="ORF">V1517DRAFT_324456</name>
</gene>
<dbReference type="Proteomes" id="UP001489719">
    <property type="component" value="Unassembled WGS sequence"/>
</dbReference>
<evidence type="ECO:0000313" key="2">
    <source>
        <dbReference type="Proteomes" id="UP001489719"/>
    </source>
</evidence>
<name>A0ACC3TNA2_9ASCO</name>
<organism evidence="1 2">
    <name type="scientific">Lipomyces orientalis</name>
    <dbReference type="NCBI Taxonomy" id="1233043"/>
    <lineage>
        <taxon>Eukaryota</taxon>
        <taxon>Fungi</taxon>
        <taxon>Dikarya</taxon>
        <taxon>Ascomycota</taxon>
        <taxon>Saccharomycotina</taxon>
        <taxon>Lipomycetes</taxon>
        <taxon>Lipomycetales</taxon>
        <taxon>Lipomycetaceae</taxon>
        <taxon>Lipomyces</taxon>
    </lineage>
</organism>
<reference evidence="2" key="1">
    <citation type="journal article" date="2024" name="Front. Bioeng. Biotechnol.">
        <title>Genome-scale model development and genomic sequencing of the oleaginous clade Lipomyces.</title>
        <authorList>
            <person name="Czajka J.J."/>
            <person name="Han Y."/>
            <person name="Kim J."/>
            <person name="Mondo S.J."/>
            <person name="Hofstad B.A."/>
            <person name="Robles A."/>
            <person name="Haridas S."/>
            <person name="Riley R."/>
            <person name="LaButti K."/>
            <person name="Pangilinan J."/>
            <person name="Andreopoulos W."/>
            <person name="Lipzen A."/>
            <person name="Yan J."/>
            <person name="Wang M."/>
            <person name="Ng V."/>
            <person name="Grigoriev I.V."/>
            <person name="Spatafora J.W."/>
            <person name="Magnuson J.K."/>
            <person name="Baker S.E."/>
            <person name="Pomraning K.R."/>
        </authorList>
    </citation>
    <scope>NUCLEOTIDE SEQUENCE [LARGE SCALE GENOMIC DNA]</scope>
    <source>
        <strain evidence="2">CBS 10300</strain>
    </source>
</reference>
<proteinExistence type="predicted"/>
<keyword evidence="2" id="KW-1185">Reference proteome</keyword>
<evidence type="ECO:0000313" key="1">
    <source>
        <dbReference type="EMBL" id="KAK9322140.1"/>
    </source>
</evidence>
<comment type="caution">
    <text evidence="1">The sequence shown here is derived from an EMBL/GenBank/DDBJ whole genome shotgun (WGS) entry which is preliminary data.</text>
</comment>